<evidence type="ECO:0000313" key="3">
    <source>
        <dbReference type="Proteomes" id="UP001499843"/>
    </source>
</evidence>
<proteinExistence type="predicted"/>
<organism evidence="2 3">
    <name type="scientific">Nonomuraea monospora</name>
    <dbReference type="NCBI Taxonomy" id="568818"/>
    <lineage>
        <taxon>Bacteria</taxon>
        <taxon>Bacillati</taxon>
        <taxon>Actinomycetota</taxon>
        <taxon>Actinomycetes</taxon>
        <taxon>Streptosporangiales</taxon>
        <taxon>Streptosporangiaceae</taxon>
        <taxon>Nonomuraea</taxon>
    </lineage>
</organism>
<accession>A0ABP5PAT6</accession>
<gene>
    <name evidence="2" type="ORF">GCM10009850_043490</name>
</gene>
<sequence length="748" mass="79535">MIRSTSRLGAACLALTLVTGLGAAEATAEPPRQAGPGTTVTLVTGDKVRVDRTGGATVIDPGDGVFAQLTLNGDEYVIPAEAAPFLGGTLDVRLFNVSYLVRAGLDDAHTDAVPVQVELGGVATLGARSSSLPKKDAEGFGRELAGAWKAGRKPGTGRVTLARPEGAPALPADPMAAQAGFPEYHTVTVDSIDRDGKPGVMLGTIHSLDDPTFTMFQVGSGVEGTSQAVFSVPAGDYSIEASVLTGPVLDWSSTGALVIEPEFSVTGDMALTLDARKAVPYQATFEGVDGTGRTQYDLITYNRTTVQGGQVGNPPFGNSVTALFLMRLVSGGDFGVHTLYATPTERVTKGSLDFLAMTSVGGPSGNDPTYKAVFHEPGGVPASLTREVRRSDLTTVDSTIHNTPGAGSQHPELLSMVYLPWTQTTFGVTAPLDGGRRTDYWYSNAPGKVVWEPILRPDLGLRLLGERRLIRPGRRVAETWNKGPQVPSSSAPFTQEALIGIQDTPDTNVTGALEQVCVACRQDDLGLLYLDPYADSTPGHYRSALDGPAQVEFYRDGALAFTSAPRGDGKRLTQLLDLPLLPEPAEYRLKVTGDNPGVEGATSTTDWTFRTTDRDRAADLPDQVMCAPDPTRRCSFLPLLFVRPDLPLDVNNATPAGEPFEVAFTVRHQQYQDDPGRVNATVSVSYDGGTTWSKPQPANRGRDGRFTTTLTSPSGGEYAALRIKAADRDGNAVEQTNLRAYRLAPKDQ</sequence>
<keyword evidence="3" id="KW-1185">Reference proteome</keyword>
<evidence type="ECO:0000313" key="2">
    <source>
        <dbReference type="EMBL" id="GAA2208891.1"/>
    </source>
</evidence>
<keyword evidence="1" id="KW-0732">Signal</keyword>
<feature type="chain" id="PRO_5046688499" evidence="1">
    <location>
        <begin position="24"/>
        <end position="748"/>
    </location>
</feature>
<comment type="caution">
    <text evidence="2">The sequence shown here is derived from an EMBL/GenBank/DDBJ whole genome shotgun (WGS) entry which is preliminary data.</text>
</comment>
<dbReference type="EMBL" id="BAAAQX010000010">
    <property type="protein sequence ID" value="GAA2208891.1"/>
    <property type="molecule type" value="Genomic_DNA"/>
</dbReference>
<evidence type="ECO:0000256" key="1">
    <source>
        <dbReference type="SAM" id="SignalP"/>
    </source>
</evidence>
<protein>
    <submittedName>
        <fullName evidence="2">Uncharacterized protein</fullName>
    </submittedName>
</protein>
<name>A0ABP5PAT6_9ACTN</name>
<feature type="signal peptide" evidence="1">
    <location>
        <begin position="1"/>
        <end position="23"/>
    </location>
</feature>
<dbReference type="Proteomes" id="UP001499843">
    <property type="component" value="Unassembled WGS sequence"/>
</dbReference>
<reference evidence="3" key="1">
    <citation type="journal article" date="2019" name="Int. J. Syst. Evol. Microbiol.">
        <title>The Global Catalogue of Microorganisms (GCM) 10K type strain sequencing project: providing services to taxonomists for standard genome sequencing and annotation.</title>
        <authorList>
            <consortium name="The Broad Institute Genomics Platform"/>
            <consortium name="The Broad Institute Genome Sequencing Center for Infectious Disease"/>
            <person name="Wu L."/>
            <person name="Ma J."/>
        </authorList>
    </citation>
    <scope>NUCLEOTIDE SEQUENCE [LARGE SCALE GENOMIC DNA]</scope>
    <source>
        <strain evidence="3">JCM 16114</strain>
    </source>
</reference>
<dbReference type="RefSeq" id="WP_344477456.1">
    <property type="nucleotide sequence ID" value="NZ_BAAAQX010000010.1"/>
</dbReference>